<dbReference type="Proteomes" id="UP000735302">
    <property type="component" value="Unassembled WGS sequence"/>
</dbReference>
<evidence type="ECO:0000256" key="1">
    <source>
        <dbReference type="SAM" id="MobiDB-lite"/>
    </source>
</evidence>
<dbReference type="InterPro" id="IPR042407">
    <property type="entry name" value="NCBP2-AS2"/>
</dbReference>
<gene>
    <name evidence="2" type="ORF">PoB_004943500</name>
</gene>
<dbReference type="PANTHER" id="PTHR41161:SF1">
    <property type="entry name" value="PROTEIN NCBP2AS2"/>
    <property type="match status" value="1"/>
</dbReference>
<feature type="region of interest" description="Disordered" evidence="1">
    <location>
        <begin position="100"/>
        <end position="121"/>
    </location>
</feature>
<name>A0AAV4BQP7_9GAST</name>
<reference evidence="2 3" key="1">
    <citation type="journal article" date="2021" name="Elife">
        <title>Chloroplast acquisition without the gene transfer in kleptoplastic sea slugs, Plakobranchus ocellatus.</title>
        <authorList>
            <person name="Maeda T."/>
            <person name="Takahashi S."/>
            <person name="Yoshida T."/>
            <person name="Shimamura S."/>
            <person name="Takaki Y."/>
            <person name="Nagai Y."/>
            <person name="Toyoda A."/>
            <person name="Suzuki Y."/>
            <person name="Arimoto A."/>
            <person name="Ishii H."/>
            <person name="Satoh N."/>
            <person name="Nishiyama T."/>
            <person name="Hasebe M."/>
            <person name="Maruyama T."/>
            <person name="Minagawa J."/>
            <person name="Obokata J."/>
            <person name="Shigenobu S."/>
        </authorList>
    </citation>
    <scope>NUCLEOTIDE SEQUENCE [LARGE SCALE GENOMIC DNA]</scope>
</reference>
<comment type="caution">
    <text evidence="2">The sequence shown here is derived from an EMBL/GenBank/DDBJ whole genome shotgun (WGS) entry which is preliminary data.</text>
</comment>
<protein>
    <submittedName>
        <fullName evidence="2">Uncharacterized protein</fullName>
    </submittedName>
</protein>
<dbReference type="PANTHER" id="PTHR41161">
    <property type="entry name" value="PROTEIN NCBP2AS2"/>
    <property type="match status" value="1"/>
</dbReference>
<organism evidence="2 3">
    <name type="scientific">Plakobranchus ocellatus</name>
    <dbReference type="NCBI Taxonomy" id="259542"/>
    <lineage>
        <taxon>Eukaryota</taxon>
        <taxon>Metazoa</taxon>
        <taxon>Spiralia</taxon>
        <taxon>Lophotrochozoa</taxon>
        <taxon>Mollusca</taxon>
        <taxon>Gastropoda</taxon>
        <taxon>Heterobranchia</taxon>
        <taxon>Euthyneura</taxon>
        <taxon>Panpulmonata</taxon>
        <taxon>Sacoglossa</taxon>
        <taxon>Placobranchoidea</taxon>
        <taxon>Plakobranchidae</taxon>
        <taxon>Plakobranchus</taxon>
    </lineage>
</organism>
<feature type="region of interest" description="Disordered" evidence="1">
    <location>
        <begin position="52"/>
        <end position="78"/>
    </location>
</feature>
<feature type="compositionally biased region" description="Basic and acidic residues" evidence="1">
    <location>
        <begin position="52"/>
        <end position="61"/>
    </location>
</feature>
<dbReference type="EMBL" id="BLXT01005465">
    <property type="protein sequence ID" value="GFO22930.1"/>
    <property type="molecule type" value="Genomic_DNA"/>
</dbReference>
<proteinExistence type="predicted"/>
<accession>A0AAV4BQP7</accession>
<evidence type="ECO:0000313" key="3">
    <source>
        <dbReference type="Proteomes" id="UP000735302"/>
    </source>
</evidence>
<evidence type="ECO:0000313" key="2">
    <source>
        <dbReference type="EMBL" id="GFO22930.1"/>
    </source>
</evidence>
<keyword evidence="3" id="KW-1185">Reference proteome</keyword>
<dbReference type="AlphaFoldDB" id="A0AAV4BQP7"/>
<sequence>MPLRFILRYLMQNEQLIQKLADSYPIRAAARLTTSLFYKGKEMGENNLEKLRESEALHRLQNEAQHSASKVKDSAERSVQRTNNVLLAFFQNLEEEWEKGKKQLEEQREREEAEKRGRDKD</sequence>